<evidence type="ECO:0000313" key="2">
    <source>
        <dbReference type="EMBL" id="KLI02156.1"/>
    </source>
</evidence>
<keyword evidence="1" id="KW-1133">Transmembrane helix</keyword>
<reference evidence="2 3" key="1">
    <citation type="journal article" date="2011" name="J. Bacteriol.">
        <title>Draft genome sequence of Sporolactobacillus inulinus strain CASD, an efficient D-lactic acid-producing bacterium with high-concentration lactate tolerance capability.</title>
        <authorList>
            <person name="Yu B."/>
            <person name="Su F."/>
            <person name="Wang L."/>
            <person name="Xu K."/>
            <person name="Zhao B."/>
            <person name="Xu P."/>
        </authorList>
    </citation>
    <scope>NUCLEOTIDE SEQUENCE [LARGE SCALE GENOMIC DNA]</scope>
    <source>
        <strain evidence="2 3">CASD</strain>
    </source>
</reference>
<dbReference type="EMBL" id="AFVQ02000121">
    <property type="protein sequence ID" value="KLI02156.1"/>
    <property type="molecule type" value="Genomic_DNA"/>
</dbReference>
<protein>
    <submittedName>
        <fullName evidence="2">Uncharacterized protein</fullName>
    </submittedName>
</protein>
<gene>
    <name evidence="2" type="ORF">SINU_09425</name>
</gene>
<keyword evidence="1" id="KW-0812">Transmembrane</keyword>
<keyword evidence="1" id="KW-0472">Membrane</keyword>
<comment type="caution">
    <text evidence="2">The sequence shown here is derived from an EMBL/GenBank/DDBJ whole genome shotgun (WGS) entry which is preliminary data.</text>
</comment>
<name>A0A0U1QNH6_9BACL</name>
<dbReference type="Proteomes" id="UP000035553">
    <property type="component" value="Unassembled WGS sequence"/>
</dbReference>
<dbReference type="STRING" id="1069536.SINU_09425"/>
<evidence type="ECO:0000256" key="1">
    <source>
        <dbReference type="SAM" id="Phobius"/>
    </source>
</evidence>
<sequence length="115" mass="13331">MQCKIPHFHRFHVDKRNLSVYISYFLIYFLIKGNFSVYLLPQDVVLNHQSCARTTLQPLAHREPPQTIRNLRGLAGTHQQGGVSLAPEHLRFDSWPRHWSIIGLRTGQIINFLAS</sequence>
<proteinExistence type="predicted"/>
<feature type="transmembrane region" description="Helical" evidence="1">
    <location>
        <begin position="21"/>
        <end position="40"/>
    </location>
</feature>
<accession>A0A0U1QNH6</accession>
<keyword evidence="3" id="KW-1185">Reference proteome</keyword>
<evidence type="ECO:0000313" key="3">
    <source>
        <dbReference type="Proteomes" id="UP000035553"/>
    </source>
</evidence>
<dbReference type="AlphaFoldDB" id="A0A0U1QNH6"/>
<organism evidence="2 3">
    <name type="scientific">Sporolactobacillus inulinus CASD</name>
    <dbReference type="NCBI Taxonomy" id="1069536"/>
    <lineage>
        <taxon>Bacteria</taxon>
        <taxon>Bacillati</taxon>
        <taxon>Bacillota</taxon>
        <taxon>Bacilli</taxon>
        <taxon>Bacillales</taxon>
        <taxon>Sporolactobacillaceae</taxon>
        <taxon>Sporolactobacillus</taxon>
    </lineage>
</organism>